<dbReference type="Pfam" id="PF20990">
    <property type="entry name" value="DUF2207_C"/>
    <property type="match status" value="1"/>
</dbReference>
<evidence type="ECO:0000259" key="4">
    <source>
        <dbReference type="Pfam" id="PF09972"/>
    </source>
</evidence>
<organism evidence="6 7">
    <name type="scientific">Sphingomonas sinipercae</name>
    <dbReference type="NCBI Taxonomy" id="2714944"/>
    <lineage>
        <taxon>Bacteria</taxon>
        <taxon>Pseudomonadati</taxon>
        <taxon>Pseudomonadota</taxon>
        <taxon>Alphaproteobacteria</taxon>
        <taxon>Sphingomonadales</taxon>
        <taxon>Sphingomonadaceae</taxon>
        <taxon>Sphingomonas</taxon>
    </lineage>
</organism>
<name>A0A6G7ZNE5_9SPHN</name>
<dbReference type="Proteomes" id="UP000502502">
    <property type="component" value="Chromosome"/>
</dbReference>
<proteinExistence type="predicted"/>
<dbReference type="Pfam" id="PF09972">
    <property type="entry name" value="DUF2207"/>
    <property type="match status" value="1"/>
</dbReference>
<evidence type="ECO:0000313" key="7">
    <source>
        <dbReference type="Proteomes" id="UP000502502"/>
    </source>
</evidence>
<evidence type="ECO:0000259" key="5">
    <source>
        <dbReference type="Pfam" id="PF20990"/>
    </source>
</evidence>
<evidence type="ECO:0000256" key="1">
    <source>
        <dbReference type="SAM" id="MobiDB-lite"/>
    </source>
</evidence>
<keyword evidence="2" id="KW-0472">Membrane</keyword>
<reference evidence="6 7" key="1">
    <citation type="submission" date="2020-03" db="EMBL/GenBank/DDBJ databases">
        <title>Sphingomonas sp. nov., isolated from fish.</title>
        <authorList>
            <person name="Hyun D.-W."/>
            <person name="Bae J.-W."/>
        </authorList>
    </citation>
    <scope>NUCLEOTIDE SEQUENCE [LARGE SCALE GENOMIC DNA]</scope>
    <source>
        <strain evidence="6 7">HDW15C</strain>
    </source>
</reference>
<feature type="transmembrane region" description="Helical" evidence="2">
    <location>
        <begin position="235"/>
        <end position="255"/>
    </location>
</feature>
<evidence type="ECO:0000313" key="6">
    <source>
        <dbReference type="EMBL" id="QIL02517.1"/>
    </source>
</evidence>
<sequence>MRLIKAVLAVALLACAVPAAAQERITHFLSDVQVQPDGALDVTETIDVVAQNQRINHGIFRDFPTRYKGRHGSQVRVGFTLGAVTRDGKPEPAKVEPIRNGVRIRIGDAETIVPEGEHRYVLHYRTTRQIGRFKDFDELFWNATGNRWVFPIETAQARITLPKQVPFGQRAIYTGAQGSRQSNAMVASERPGEILFETTAPLQANEGLSVAVAFPKGIVGPESGEERTANWLADYGPLIVGVAGLLGLLGFYYVAWQRAGRDPRPGTIVPLFSPPDDLSPPAVRYIWKMGLDDRAFAAALVDAGVTGHVRISEEDGGWLSADKRRLTRFESTTPLPAPEEAMLGKLLSPGESIAMEQKNHTYFGAAKKALTEALKDAYQGKLFNLNWGWAFAGLAIWAAVMWLAAAAIVAATGVFDLLAVGVALGALLSTALLLLAVQTMEAVGKCLLVILAFAFGALGLALAMPIFFAALELGWWLPLVIPALGFAVVISGFFWMGAPTREGRAVLDRIMGFRQYLSITERERLDRMMPPDDTPELFERYLPYAIALGVENRWADRFKSVLAAAAVEGKQGFAWYSGGSSPWRDTSSFVSSVGSSLATTVSSASTAPGSSSGSGGGGSSGGGGGGGGGGGW</sequence>
<keyword evidence="7" id="KW-1185">Reference proteome</keyword>
<dbReference type="AlphaFoldDB" id="A0A6G7ZNE5"/>
<gene>
    <name evidence="6" type="ORF">G7078_06745</name>
</gene>
<dbReference type="RefSeq" id="WP_166094321.1">
    <property type="nucleotide sequence ID" value="NZ_CP049871.1"/>
</dbReference>
<evidence type="ECO:0000256" key="3">
    <source>
        <dbReference type="SAM" id="SignalP"/>
    </source>
</evidence>
<feature type="transmembrane region" description="Helical" evidence="2">
    <location>
        <begin position="417"/>
        <end position="435"/>
    </location>
</feature>
<keyword evidence="3" id="KW-0732">Signal</keyword>
<dbReference type="InterPro" id="IPR018702">
    <property type="entry name" value="DUF2207"/>
</dbReference>
<evidence type="ECO:0000256" key="2">
    <source>
        <dbReference type="SAM" id="Phobius"/>
    </source>
</evidence>
<feature type="compositionally biased region" description="Gly residues" evidence="1">
    <location>
        <begin position="612"/>
        <end position="632"/>
    </location>
</feature>
<feature type="compositionally biased region" description="Low complexity" evidence="1">
    <location>
        <begin position="601"/>
        <end position="611"/>
    </location>
</feature>
<feature type="transmembrane region" description="Helical" evidence="2">
    <location>
        <begin position="475"/>
        <end position="495"/>
    </location>
</feature>
<dbReference type="InterPro" id="IPR048389">
    <property type="entry name" value="YciQ-like_C"/>
</dbReference>
<feature type="signal peptide" evidence="3">
    <location>
        <begin position="1"/>
        <end position="21"/>
    </location>
</feature>
<feature type="transmembrane region" description="Helical" evidence="2">
    <location>
        <begin position="447"/>
        <end position="469"/>
    </location>
</feature>
<feature type="transmembrane region" description="Helical" evidence="2">
    <location>
        <begin position="389"/>
        <end position="411"/>
    </location>
</feature>
<keyword evidence="2" id="KW-0812">Transmembrane</keyword>
<feature type="domain" description="Predicted membrane protein YciQ-like C-terminal" evidence="5">
    <location>
        <begin position="272"/>
        <end position="558"/>
    </location>
</feature>
<dbReference type="KEGG" id="ssin:G7078_06745"/>
<accession>A0A6G7ZNE5</accession>
<keyword evidence="2" id="KW-1133">Transmembrane helix</keyword>
<protein>
    <submittedName>
        <fullName evidence="6">DUF2207 domain-containing protein</fullName>
    </submittedName>
</protein>
<feature type="chain" id="PRO_5026176240" evidence="3">
    <location>
        <begin position="22"/>
        <end position="632"/>
    </location>
</feature>
<dbReference type="EMBL" id="CP049871">
    <property type="protein sequence ID" value="QIL02517.1"/>
    <property type="molecule type" value="Genomic_DNA"/>
</dbReference>
<feature type="region of interest" description="Disordered" evidence="1">
    <location>
        <begin position="601"/>
        <end position="632"/>
    </location>
</feature>
<feature type="domain" description="DUF2207" evidence="4">
    <location>
        <begin position="24"/>
        <end position="214"/>
    </location>
</feature>